<dbReference type="GeneID" id="83155479"/>
<organism evidence="1 2">
    <name type="scientific">Ruminococcus champanellensis (strain DSM 18848 / JCM 17042 / KCTC 15320 / 18P13)</name>
    <dbReference type="NCBI Taxonomy" id="213810"/>
    <lineage>
        <taxon>Bacteria</taxon>
        <taxon>Bacillati</taxon>
        <taxon>Bacillota</taxon>
        <taxon>Clostridia</taxon>
        <taxon>Eubacteriales</taxon>
        <taxon>Oscillospiraceae</taxon>
        <taxon>Ruminococcus</taxon>
    </lineage>
</organism>
<dbReference type="KEGG" id="rch:RUM_06760"/>
<dbReference type="STRING" id="213810.RUM_06760"/>
<dbReference type="EMBL" id="FP929052">
    <property type="protein sequence ID" value="CBL16885.1"/>
    <property type="molecule type" value="Genomic_DNA"/>
</dbReference>
<proteinExistence type="predicted"/>
<protein>
    <submittedName>
        <fullName evidence="1">Uncharacterized protein</fullName>
    </submittedName>
</protein>
<sequence>MFDRDYTITGKHATFLKFLAVKNSKEDEADVPKSSAKLLERYIDVYMNAAVWGILYSKRAPKDTDSKDRARIYADAYSAEHANCEFLYRLVMLLDESVELTPSERVDRAFRYDSDESKKEEAQQCMELFHEYVRGGLELMYEQFTDGCINRIDYMERVYEVMTTFKREYEGFSYDEALAKLMK</sequence>
<dbReference type="AlphaFoldDB" id="D4LB90"/>
<reference evidence="1" key="1">
    <citation type="submission" date="2010-03" db="EMBL/GenBank/DDBJ databases">
        <title>The genome sequence of Ruminococcus sp. 18P13.</title>
        <authorList>
            <consortium name="metaHIT consortium -- http://www.metahit.eu/"/>
            <person name="Pajon A."/>
            <person name="Turner K."/>
            <person name="Parkhill J."/>
            <person name="Bernalier A."/>
        </authorList>
    </citation>
    <scope>NUCLEOTIDE SEQUENCE [LARGE SCALE GENOMIC DNA]</scope>
    <source>
        <strain evidence="1">Type strain: 18P13</strain>
    </source>
</reference>
<accession>D4LB90</accession>
<name>D4LB90_RUMC1</name>
<keyword evidence="2" id="KW-1185">Reference proteome</keyword>
<dbReference type="RefSeq" id="WP_015557792.1">
    <property type="nucleotide sequence ID" value="NC_021039.1"/>
</dbReference>
<reference evidence="1" key="2">
    <citation type="submission" date="2010-03" db="EMBL/GenBank/DDBJ databases">
        <authorList>
            <person name="Pajon A."/>
        </authorList>
    </citation>
    <scope>NUCLEOTIDE SEQUENCE</scope>
    <source>
        <strain evidence="1">Type strain: 18P13</strain>
    </source>
</reference>
<dbReference type="HOGENOM" id="CLU_129761_0_0_9"/>
<dbReference type="OrthoDB" id="1957719at2"/>
<gene>
    <name evidence="1" type="ordered locus">RUM_06760</name>
</gene>
<evidence type="ECO:0000313" key="2">
    <source>
        <dbReference type="Proteomes" id="UP000007054"/>
    </source>
</evidence>
<dbReference type="BioCyc" id="RCHA213810:RUM_RS03260-MONOMER"/>
<evidence type="ECO:0000313" key="1">
    <source>
        <dbReference type="EMBL" id="CBL16885.1"/>
    </source>
</evidence>
<dbReference type="Proteomes" id="UP000007054">
    <property type="component" value="Chromosome"/>
</dbReference>